<gene>
    <name evidence="2" type="ORF">PPERSA_12699</name>
</gene>
<organism evidence="2 3">
    <name type="scientific">Pseudocohnilembus persalinus</name>
    <name type="common">Ciliate</name>
    <dbReference type="NCBI Taxonomy" id="266149"/>
    <lineage>
        <taxon>Eukaryota</taxon>
        <taxon>Sar</taxon>
        <taxon>Alveolata</taxon>
        <taxon>Ciliophora</taxon>
        <taxon>Intramacronucleata</taxon>
        <taxon>Oligohymenophorea</taxon>
        <taxon>Scuticociliatia</taxon>
        <taxon>Philasterida</taxon>
        <taxon>Pseudocohnilembidae</taxon>
        <taxon>Pseudocohnilembus</taxon>
    </lineage>
</organism>
<sequence length="111" mass="12507">MISINYTVQKTNKPSDYYVLALFQDSQEATETLFAPGMDSKNMNAQGNPNQQQQGKKSQGEKVEEEQPTGIIGFVKKNMWYIGIGLVVLMTLNKQPEPQQGGQQQQQKKNQ</sequence>
<keyword evidence="3" id="KW-1185">Reference proteome</keyword>
<dbReference type="AlphaFoldDB" id="A0A0V0QTJ3"/>
<evidence type="ECO:0000313" key="2">
    <source>
        <dbReference type="EMBL" id="KRX05521.1"/>
    </source>
</evidence>
<evidence type="ECO:0000313" key="3">
    <source>
        <dbReference type="Proteomes" id="UP000054937"/>
    </source>
</evidence>
<comment type="caution">
    <text evidence="2">The sequence shown here is derived from an EMBL/GenBank/DDBJ whole genome shotgun (WGS) entry which is preliminary data.</text>
</comment>
<proteinExistence type="predicted"/>
<protein>
    <submittedName>
        <fullName evidence="2">Uncharacterized protein</fullName>
    </submittedName>
</protein>
<dbReference type="EMBL" id="LDAU01000106">
    <property type="protein sequence ID" value="KRX05521.1"/>
    <property type="molecule type" value="Genomic_DNA"/>
</dbReference>
<evidence type="ECO:0000256" key="1">
    <source>
        <dbReference type="SAM" id="MobiDB-lite"/>
    </source>
</evidence>
<dbReference type="InParanoid" id="A0A0V0QTJ3"/>
<feature type="compositionally biased region" description="Low complexity" evidence="1">
    <location>
        <begin position="44"/>
        <end position="57"/>
    </location>
</feature>
<feature type="region of interest" description="Disordered" evidence="1">
    <location>
        <begin position="33"/>
        <end position="68"/>
    </location>
</feature>
<accession>A0A0V0QTJ3</accession>
<reference evidence="2 3" key="1">
    <citation type="journal article" date="2015" name="Sci. Rep.">
        <title>Genome of the facultative scuticociliatosis pathogen Pseudocohnilembus persalinus provides insight into its virulence through horizontal gene transfer.</title>
        <authorList>
            <person name="Xiong J."/>
            <person name="Wang G."/>
            <person name="Cheng J."/>
            <person name="Tian M."/>
            <person name="Pan X."/>
            <person name="Warren A."/>
            <person name="Jiang C."/>
            <person name="Yuan D."/>
            <person name="Miao W."/>
        </authorList>
    </citation>
    <scope>NUCLEOTIDE SEQUENCE [LARGE SCALE GENOMIC DNA]</scope>
    <source>
        <strain evidence="2">36N120E</strain>
    </source>
</reference>
<name>A0A0V0QTJ3_PSEPJ</name>
<dbReference type="Proteomes" id="UP000054937">
    <property type="component" value="Unassembled WGS sequence"/>
</dbReference>